<feature type="compositionally biased region" description="Polar residues" evidence="1">
    <location>
        <begin position="133"/>
        <end position="143"/>
    </location>
</feature>
<comment type="caution">
    <text evidence="4">The sequence shown here is derived from an EMBL/GenBank/DDBJ whole genome shotgun (WGS) entry which is preliminary data.</text>
</comment>
<feature type="compositionally biased region" description="Low complexity" evidence="1">
    <location>
        <begin position="50"/>
        <end position="74"/>
    </location>
</feature>
<evidence type="ECO:0008006" key="6">
    <source>
        <dbReference type="Google" id="ProtNLM"/>
    </source>
</evidence>
<evidence type="ECO:0000259" key="2">
    <source>
        <dbReference type="Pfam" id="PF17100"/>
    </source>
</evidence>
<dbReference type="InterPro" id="IPR031353">
    <property type="entry name" value="NACHT_sigma"/>
</dbReference>
<organism evidence="4 5">
    <name type="scientific">Cladobotryum mycophilum</name>
    <dbReference type="NCBI Taxonomy" id="491253"/>
    <lineage>
        <taxon>Eukaryota</taxon>
        <taxon>Fungi</taxon>
        <taxon>Dikarya</taxon>
        <taxon>Ascomycota</taxon>
        <taxon>Pezizomycotina</taxon>
        <taxon>Sordariomycetes</taxon>
        <taxon>Hypocreomycetidae</taxon>
        <taxon>Hypocreales</taxon>
        <taxon>Hypocreaceae</taxon>
        <taxon>Cladobotryum</taxon>
    </lineage>
</organism>
<feature type="region of interest" description="Disordered" evidence="1">
    <location>
        <begin position="133"/>
        <end position="162"/>
    </location>
</feature>
<feature type="compositionally biased region" description="Polar residues" evidence="1">
    <location>
        <begin position="75"/>
        <end position="85"/>
    </location>
</feature>
<evidence type="ECO:0000259" key="3">
    <source>
        <dbReference type="Pfam" id="PF17106"/>
    </source>
</evidence>
<evidence type="ECO:0000313" key="4">
    <source>
        <dbReference type="EMBL" id="KAK5993794.1"/>
    </source>
</evidence>
<feature type="domain" description="NACHT-NTPase sigma" evidence="3">
    <location>
        <begin position="390"/>
        <end position="430"/>
    </location>
</feature>
<keyword evidence="5" id="KW-1185">Reference proteome</keyword>
<name>A0ABR0SNX4_9HYPO</name>
<feature type="compositionally biased region" description="Polar residues" evidence="1">
    <location>
        <begin position="38"/>
        <end position="49"/>
    </location>
</feature>
<sequence length="434" mass="47869">MTPKPLSKIKRFSRLGKIFKTRTRNGSVDSGADASTPEEASQNPQPNTNLTSSILDSSLPSASESASQGSTTASLADNPTSTANTPEPVAVRVETVDQSEAAKISLWDRAYDSLREKDEQLVEEYEELLSRELQSNTGSNNDTPIDGHNNADESPIKSENQIDSSNRKIRLAQLETITSSGLGQLDEKKARYFIFGHEFILRDQLAQATQFIQNIKGVIDEAVKASPPASLAWAGVCVILPIFMNPSVAEEVSRDGCLYVISRIRFYVKLESLLSSSNRMQASGLHAELEDRLIALYRQIIDFQIRTVRRVYLTRLARLAEDTVRHEDWKGMLARIQESEKTFSDDFKQVNDAAMGRELEELNSNAERFFADITSVLAALLKDNRKASTFSFQNHGSGSQFNATGGTQNNITGSGIQFSGVNFRAPVNFGGKGM</sequence>
<accession>A0ABR0SNX4</accession>
<evidence type="ECO:0000313" key="5">
    <source>
        <dbReference type="Proteomes" id="UP001338125"/>
    </source>
</evidence>
<dbReference type="EMBL" id="JAVFKD010000012">
    <property type="protein sequence ID" value="KAK5993794.1"/>
    <property type="molecule type" value="Genomic_DNA"/>
</dbReference>
<gene>
    <name evidence="4" type="ORF">PT974_07231</name>
</gene>
<dbReference type="InterPro" id="IPR031359">
    <property type="entry name" value="NACHT_N"/>
</dbReference>
<reference evidence="4 5" key="1">
    <citation type="submission" date="2024-01" db="EMBL/GenBank/DDBJ databases">
        <title>Complete genome of Cladobotryum mycophilum ATHUM6906.</title>
        <authorList>
            <person name="Christinaki A.C."/>
            <person name="Myridakis A.I."/>
            <person name="Kouvelis V.N."/>
        </authorList>
    </citation>
    <scope>NUCLEOTIDE SEQUENCE [LARGE SCALE GENOMIC DNA]</scope>
    <source>
        <strain evidence="4 5">ATHUM6906</strain>
    </source>
</reference>
<feature type="region of interest" description="Disordered" evidence="1">
    <location>
        <begin position="17"/>
        <end position="94"/>
    </location>
</feature>
<dbReference type="Pfam" id="PF17106">
    <property type="entry name" value="NACHT_sigma"/>
    <property type="match status" value="1"/>
</dbReference>
<dbReference type="Proteomes" id="UP001338125">
    <property type="component" value="Unassembled WGS sequence"/>
</dbReference>
<dbReference type="Pfam" id="PF17100">
    <property type="entry name" value="NACHT_N"/>
    <property type="match status" value="1"/>
</dbReference>
<protein>
    <recommendedName>
        <fullName evidence="6">NWD NACHT-NTPase N-terminal domain-containing protein</fullName>
    </recommendedName>
</protein>
<evidence type="ECO:0000256" key="1">
    <source>
        <dbReference type="SAM" id="MobiDB-lite"/>
    </source>
</evidence>
<feature type="domain" description="NWD NACHT-NTPase N-terminal" evidence="2">
    <location>
        <begin position="105"/>
        <end position="346"/>
    </location>
</feature>
<proteinExistence type="predicted"/>